<evidence type="ECO:0000256" key="2">
    <source>
        <dbReference type="ARBA" id="ARBA00023186"/>
    </source>
</evidence>
<comment type="similarity">
    <text evidence="1">Belongs to the UreD family.</text>
</comment>
<evidence type="ECO:0000256" key="3">
    <source>
        <dbReference type="SAM" id="MobiDB-lite"/>
    </source>
</evidence>
<feature type="region of interest" description="Disordered" evidence="3">
    <location>
        <begin position="1"/>
        <end position="25"/>
    </location>
</feature>
<gene>
    <name evidence="4" type="ORF">V5E97_39365</name>
</gene>
<proteinExistence type="inferred from homology"/>
<protein>
    <submittedName>
        <fullName evidence="4">Urease accessory protein UreD</fullName>
    </submittedName>
</protein>
<dbReference type="HAMAP" id="MF_01384">
    <property type="entry name" value="UreD"/>
    <property type="match status" value="1"/>
</dbReference>
<organism evidence="4">
    <name type="scientific">Singulisphaera sp. Ch08</name>
    <dbReference type="NCBI Taxonomy" id="3120278"/>
    <lineage>
        <taxon>Bacteria</taxon>
        <taxon>Pseudomonadati</taxon>
        <taxon>Planctomycetota</taxon>
        <taxon>Planctomycetia</taxon>
        <taxon>Isosphaerales</taxon>
        <taxon>Isosphaeraceae</taxon>
        <taxon>Singulisphaera</taxon>
    </lineage>
</organism>
<sequence>MTRPIVDPELAPYKDEPKQLPSGSLGKDARLRLRFERREERSILAVMERKAPLLVQRAIYCDEGMPALPWVFIITNSGGILQGDRYQIRIEAAAHSFGHVTTQAATKIHEMDTNYAAQTQEIVLEQGAYLEYLPDPVIPFRHARFLTRTRITIDPTATLLYAETLMAGRKYYRDGESYEFDLFSAAVQAERPDGTALFAEKFVVEPAQFSPRDLGVMGKFDVFGNVVLLTPKVHADRILANLQPTFDRSADWADGAARLPNDAGLIYKVLALESSVARARIRNFWTLVREEVTKYPVPSEFPWR</sequence>
<dbReference type="InterPro" id="IPR002669">
    <property type="entry name" value="UreD"/>
</dbReference>
<name>A0AAU7CGW3_9BACT</name>
<dbReference type="RefSeq" id="WP_406697062.1">
    <property type="nucleotide sequence ID" value="NZ_CP155447.1"/>
</dbReference>
<evidence type="ECO:0000313" key="4">
    <source>
        <dbReference type="EMBL" id="XBH04310.1"/>
    </source>
</evidence>
<evidence type="ECO:0000256" key="1">
    <source>
        <dbReference type="ARBA" id="ARBA00007177"/>
    </source>
</evidence>
<dbReference type="PANTHER" id="PTHR33643:SF1">
    <property type="entry name" value="UREASE ACCESSORY PROTEIN D"/>
    <property type="match status" value="1"/>
</dbReference>
<keyword evidence="2" id="KW-0143">Chaperone</keyword>
<dbReference type="Pfam" id="PF01774">
    <property type="entry name" value="UreD"/>
    <property type="match status" value="1"/>
</dbReference>
<dbReference type="AlphaFoldDB" id="A0AAU7CGW3"/>
<accession>A0AAU7CGW3</accession>
<dbReference type="PANTHER" id="PTHR33643">
    <property type="entry name" value="UREASE ACCESSORY PROTEIN D"/>
    <property type="match status" value="1"/>
</dbReference>
<dbReference type="EMBL" id="CP155447">
    <property type="protein sequence ID" value="XBH04310.1"/>
    <property type="molecule type" value="Genomic_DNA"/>
</dbReference>
<reference evidence="4" key="1">
    <citation type="submission" date="2024-05" db="EMBL/GenBank/DDBJ databases">
        <title>Planctomycetes of the genus Singulisphaera possess chitinolytic capabilities.</title>
        <authorList>
            <person name="Ivanova A."/>
        </authorList>
    </citation>
    <scope>NUCLEOTIDE SEQUENCE</scope>
    <source>
        <strain evidence="4">Ch08T</strain>
    </source>
</reference>
<dbReference type="GO" id="GO:0016151">
    <property type="term" value="F:nickel cation binding"/>
    <property type="evidence" value="ECO:0007669"/>
    <property type="project" value="InterPro"/>
</dbReference>